<evidence type="ECO:0000313" key="3">
    <source>
        <dbReference type="Proteomes" id="UP000016924"/>
    </source>
</evidence>
<protein>
    <submittedName>
        <fullName evidence="2">Uncharacterized protein</fullName>
    </submittedName>
</protein>
<evidence type="ECO:0000256" key="1">
    <source>
        <dbReference type="SAM" id="MobiDB-lite"/>
    </source>
</evidence>
<feature type="compositionally biased region" description="Low complexity" evidence="1">
    <location>
        <begin position="212"/>
        <end position="234"/>
    </location>
</feature>
<feature type="compositionally biased region" description="Basic and acidic residues" evidence="1">
    <location>
        <begin position="407"/>
        <end position="421"/>
    </location>
</feature>
<feature type="compositionally biased region" description="Low complexity" evidence="1">
    <location>
        <begin position="82"/>
        <end position="96"/>
    </location>
</feature>
<dbReference type="HOGENOM" id="CLU_412772_0_0_1"/>
<reference evidence="3" key="1">
    <citation type="submission" date="2012-06" db="EMBL/GenBank/DDBJ databases">
        <title>The genome sequence of Coniosporium apollinis CBS 100218.</title>
        <authorList>
            <consortium name="The Broad Institute Genome Sequencing Platform"/>
            <person name="Cuomo C."/>
            <person name="Gorbushina A."/>
            <person name="Noack S."/>
            <person name="Walker B."/>
            <person name="Young S.K."/>
            <person name="Zeng Q."/>
            <person name="Gargeya S."/>
            <person name="Fitzgerald M."/>
            <person name="Haas B."/>
            <person name="Abouelleil A."/>
            <person name="Alvarado L."/>
            <person name="Arachchi H.M."/>
            <person name="Berlin A.M."/>
            <person name="Chapman S.B."/>
            <person name="Goldberg J."/>
            <person name="Griggs A."/>
            <person name="Gujja S."/>
            <person name="Hansen M."/>
            <person name="Howarth C."/>
            <person name="Imamovic A."/>
            <person name="Larimer J."/>
            <person name="McCowan C."/>
            <person name="Montmayeur A."/>
            <person name="Murphy C."/>
            <person name="Neiman D."/>
            <person name="Pearson M."/>
            <person name="Priest M."/>
            <person name="Roberts A."/>
            <person name="Saif S."/>
            <person name="Shea T."/>
            <person name="Sisk P."/>
            <person name="Sykes S."/>
            <person name="Wortman J."/>
            <person name="Nusbaum C."/>
            <person name="Birren B."/>
        </authorList>
    </citation>
    <scope>NUCLEOTIDE SEQUENCE [LARGE SCALE GENOMIC DNA]</scope>
    <source>
        <strain evidence="3">CBS 100218</strain>
    </source>
</reference>
<gene>
    <name evidence="2" type="ORF">W97_07521</name>
</gene>
<dbReference type="RefSeq" id="XP_007783580.1">
    <property type="nucleotide sequence ID" value="XM_007785390.1"/>
</dbReference>
<feature type="compositionally biased region" description="Basic and acidic residues" evidence="1">
    <location>
        <begin position="153"/>
        <end position="162"/>
    </location>
</feature>
<dbReference type="AlphaFoldDB" id="R7Z2E2"/>
<keyword evidence="3" id="KW-1185">Reference proteome</keyword>
<dbReference type="GeneID" id="19904832"/>
<dbReference type="OrthoDB" id="3648773at2759"/>
<feature type="compositionally biased region" description="Basic and acidic residues" evidence="1">
    <location>
        <begin position="134"/>
        <end position="146"/>
    </location>
</feature>
<feature type="compositionally biased region" description="Low complexity" evidence="1">
    <location>
        <begin position="550"/>
        <end position="579"/>
    </location>
</feature>
<feature type="compositionally biased region" description="Basic residues" evidence="1">
    <location>
        <begin position="181"/>
        <end position="191"/>
    </location>
</feature>
<feature type="region of interest" description="Disordered" evidence="1">
    <location>
        <begin position="404"/>
        <end position="586"/>
    </location>
</feature>
<accession>R7Z2E2</accession>
<organism evidence="2 3">
    <name type="scientific">Coniosporium apollinis (strain CBS 100218)</name>
    <name type="common">Rock-inhabiting black yeast</name>
    <dbReference type="NCBI Taxonomy" id="1168221"/>
    <lineage>
        <taxon>Eukaryota</taxon>
        <taxon>Fungi</taxon>
        <taxon>Dikarya</taxon>
        <taxon>Ascomycota</taxon>
        <taxon>Pezizomycotina</taxon>
        <taxon>Dothideomycetes</taxon>
        <taxon>Dothideomycetes incertae sedis</taxon>
        <taxon>Coniosporium</taxon>
    </lineage>
</organism>
<evidence type="ECO:0000313" key="2">
    <source>
        <dbReference type="EMBL" id="EON68263.1"/>
    </source>
</evidence>
<feature type="compositionally biased region" description="Polar residues" evidence="1">
    <location>
        <begin position="296"/>
        <end position="335"/>
    </location>
</feature>
<feature type="region of interest" description="Disordered" evidence="1">
    <location>
        <begin position="119"/>
        <end position="250"/>
    </location>
</feature>
<dbReference type="eggNOG" id="ENOG502SG9Y">
    <property type="taxonomic scope" value="Eukaryota"/>
</dbReference>
<proteinExistence type="predicted"/>
<dbReference type="Proteomes" id="UP000016924">
    <property type="component" value="Unassembled WGS sequence"/>
</dbReference>
<feature type="region of interest" description="Disordered" evidence="1">
    <location>
        <begin position="294"/>
        <end position="337"/>
    </location>
</feature>
<feature type="region of interest" description="Disordered" evidence="1">
    <location>
        <begin position="28"/>
        <end position="96"/>
    </location>
</feature>
<dbReference type="STRING" id="1168221.R7Z2E2"/>
<sequence length="665" mass="71271">MPSTPAPNTQRRRSGDVKALRVLGGPAWLPESIRSLTPETLSRTSTASSRKRQEGENPVNKQQAARDIGMVTSKGSQTSANSSSTGKKSVASSKSSIARIFSRAVPDMRLIELIGKGMSPLLRGSPQKSLAQPPKDELSKQVDDKPQPVTVDKSIEQHDKSMQRPAVRPQLSAMKSEKSSSRNRSKERKRPAAVSWSRHSEHHITSSKKRSTPALSSSRSSPGLIHSSRPALSAADHHGSHSSTHSHASTPLTILDIRGCPEQCDSASMLPTLAHKRSRPAYLRSLSSMDKLFRSRSAQKSESGASVLSSPGPIPSSQSVTPLGTPTSTASSPVLTHTKPYHKQRKSFLRWHWLGFGPAASSPMDLRAQTPISTATPHSQPGGGVATAKAAEYFDPTDPAVIRTLSKGKDSKSKPGASKRDKAVRRVASDDDFPRKAMRKATTRYHPQREADVYSLSSDKSRHSPPAEAAQTAPATAAAAPTHPMMPVTGAKFALPRQPPRQSADPARAPAFLPEAQRVSTPPLPTSRPGRQGKLTGFFMSFAAPGSEDPLTTPPARLALRPPLSAPAVPSAPSTSALADDGAEKEGKEMDYYRVRMERIMNASEDEDASEDEEVEARAGFDWSIPEHLPNSPLCPLSPKFRGGGRGICVYHGRGRGVSGSGLGF</sequence>
<feature type="compositionally biased region" description="Low complexity" evidence="1">
    <location>
        <begin position="466"/>
        <end position="483"/>
    </location>
</feature>
<dbReference type="EMBL" id="JH767594">
    <property type="protein sequence ID" value="EON68263.1"/>
    <property type="molecule type" value="Genomic_DNA"/>
</dbReference>
<name>R7Z2E2_CONA1</name>
<feature type="compositionally biased region" description="Polar residues" evidence="1">
    <location>
        <begin position="34"/>
        <end position="48"/>
    </location>
</feature>